<dbReference type="HOGENOM" id="CLU_808627_0_0_6"/>
<gene>
    <name evidence="10" type="ordered locus">RIEPE_0557</name>
</gene>
<keyword evidence="11" id="KW-1185">Reference proteome</keyword>
<dbReference type="SUPFAM" id="SSF51261">
    <property type="entry name" value="Duplicated hybrid motif"/>
    <property type="match status" value="1"/>
</dbReference>
<evidence type="ECO:0000256" key="5">
    <source>
        <dbReference type="ARBA" id="ARBA00022723"/>
    </source>
</evidence>
<comment type="cofactor">
    <cofactor evidence="1">
        <name>Zn(2+)</name>
        <dbReference type="ChEBI" id="CHEBI:29105"/>
    </cofactor>
</comment>
<dbReference type="GO" id="GO:0005886">
    <property type="term" value="C:plasma membrane"/>
    <property type="evidence" value="ECO:0007669"/>
    <property type="project" value="UniProtKB-SubCell"/>
</dbReference>
<sequence>MNSIHYFDNLNISKILKDDQNYCFQKYEIQPISISDASSKNNSLFFYTKKVGFFFRKSSLLLVKNNQRKIHFDFSNQSLRNIVKKKEDNFFLNQFDKKSFKSIFKEKIIRSNFRFLLKKSVLTYKRSWIRLFKNTSQKIEKKLSKVTIIFSDIIEQIVFKLFQMSYIEFVPKLKSFVFHKFFSFLSFSIHVSDEKDFCSKKLKKPIFIDSNMDLLKYPTERIFKISSRFSLRRINPVTGLLSPHRGTDFSMPVGTSVLSVANGTVSIAKYSNIAGYFIVIQHENKLVTKYMHLLKLMVKPGQKVKKGQCIGLSGNTGRTTGPHLHYEIWVGSQAIDPLTMIFK</sequence>
<dbReference type="GO" id="GO:0046872">
    <property type="term" value="F:metal ion binding"/>
    <property type="evidence" value="ECO:0007669"/>
    <property type="project" value="UniProtKB-KW"/>
</dbReference>
<dbReference type="Proteomes" id="UP000001700">
    <property type="component" value="Chromosome"/>
</dbReference>
<evidence type="ECO:0000256" key="8">
    <source>
        <dbReference type="ARBA" id="ARBA00023049"/>
    </source>
</evidence>
<dbReference type="PANTHER" id="PTHR21666">
    <property type="entry name" value="PEPTIDASE-RELATED"/>
    <property type="match status" value="1"/>
</dbReference>
<proteinExistence type="inferred from homology"/>
<organism evidence="10 11">
    <name type="scientific">Riesia pediculicola (strain USDA)</name>
    <dbReference type="NCBI Taxonomy" id="515618"/>
    <lineage>
        <taxon>Bacteria</taxon>
        <taxon>Pseudomonadati</taxon>
        <taxon>Pseudomonadota</taxon>
        <taxon>Gammaproteobacteria</taxon>
        <taxon>Enterobacterales</taxon>
        <taxon>Enterobacteriaceae</taxon>
        <taxon>Candidatus Riesia</taxon>
    </lineage>
</organism>
<reference evidence="10" key="1">
    <citation type="submission" date="2008-05" db="EMBL/GenBank/DDBJ databases">
        <title>Genome sequence of Riesia pediculicola USDA.</title>
        <authorList>
            <person name="Kirkness E.F."/>
        </authorList>
    </citation>
    <scope>NUCLEOTIDE SEQUENCE [LARGE SCALE GENOMIC DNA]</scope>
    <source>
        <strain evidence="10">USDA</strain>
    </source>
</reference>
<dbReference type="InterPro" id="IPR016047">
    <property type="entry name" value="M23ase_b-sheet_dom"/>
</dbReference>
<dbReference type="Gene3D" id="2.70.70.10">
    <property type="entry name" value="Glucose Permease (Domain IIA)"/>
    <property type="match status" value="1"/>
</dbReference>
<dbReference type="InterPro" id="IPR011055">
    <property type="entry name" value="Dup_hybrid_motif"/>
</dbReference>
<dbReference type="STRING" id="515618.RIEPE_0557"/>
<dbReference type="InterPro" id="IPR050570">
    <property type="entry name" value="Cell_wall_metabolism_enzyme"/>
</dbReference>
<comment type="similarity">
    <text evidence="3">Belongs to the peptidase M23B family.</text>
</comment>
<dbReference type="MEROPS" id="M23.011"/>
<keyword evidence="5" id="KW-0479">Metal-binding</keyword>
<dbReference type="RefSeq" id="WP_013087781.1">
    <property type="nucleotide sequence ID" value="NC_014109.1"/>
</dbReference>
<name>D4G8Y1_RIEPU</name>
<keyword evidence="7" id="KW-0862">Zinc</keyword>
<keyword evidence="6" id="KW-0378">Hydrolase</keyword>
<dbReference type="AlphaFoldDB" id="D4G8Y1"/>
<dbReference type="eggNOG" id="COG0739">
    <property type="taxonomic scope" value="Bacteria"/>
</dbReference>
<dbReference type="CDD" id="cd12797">
    <property type="entry name" value="M23_peptidase"/>
    <property type="match status" value="1"/>
</dbReference>
<dbReference type="OrthoDB" id="9805070at2"/>
<evidence type="ECO:0000256" key="1">
    <source>
        <dbReference type="ARBA" id="ARBA00001947"/>
    </source>
</evidence>
<keyword evidence="8" id="KW-0482">Metalloprotease</keyword>
<evidence type="ECO:0000313" key="11">
    <source>
        <dbReference type="Proteomes" id="UP000001700"/>
    </source>
</evidence>
<dbReference type="GO" id="GO:0004222">
    <property type="term" value="F:metalloendopeptidase activity"/>
    <property type="evidence" value="ECO:0007669"/>
    <property type="project" value="TreeGrafter"/>
</dbReference>
<dbReference type="PANTHER" id="PTHR21666:SF292">
    <property type="entry name" value="MUREIN DD-ENDOPEPTIDASE MEPM"/>
    <property type="match status" value="1"/>
</dbReference>
<evidence type="ECO:0000256" key="4">
    <source>
        <dbReference type="ARBA" id="ARBA00022670"/>
    </source>
</evidence>
<feature type="domain" description="M23ase beta-sheet core" evidence="9">
    <location>
        <begin position="243"/>
        <end position="337"/>
    </location>
</feature>
<keyword evidence="4" id="KW-0645">Protease</keyword>
<dbReference type="FunFam" id="2.70.70.10:FF:000002">
    <property type="entry name" value="Murein DD-endopeptidase MepM"/>
    <property type="match status" value="1"/>
</dbReference>
<dbReference type="EMBL" id="CP001085">
    <property type="protein sequence ID" value="ADD79799.1"/>
    <property type="molecule type" value="Genomic_DNA"/>
</dbReference>
<protein>
    <submittedName>
        <fullName evidence="10">Peptidase M23B</fullName>
    </submittedName>
</protein>
<evidence type="ECO:0000313" key="10">
    <source>
        <dbReference type="EMBL" id="ADD79799.1"/>
    </source>
</evidence>
<dbReference type="KEGG" id="rip:RIEPE_0557"/>
<evidence type="ECO:0000256" key="3">
    <source>
        <dbReference type="ARBA" id="ARBA00006646"/>
    </source>
</evidence>
<dbReference type="Pfam" id="PF01551">
    <property type="entry name" value="Peptidase_M23"/>
    <property type="match status" value="1"/>
</dbReference>
<evidence type="ECO:0000259" key="9">
    <source>
        <dbReference type="Pfam" id="PF01551"/>
    </source>
</evidence>
<evidence type="ECO:0000256" key="7">
    <source>
        <dbReference type="ARBA" id="ARBA00022833"/>
    </source>
</evidence>
<dbReference type="GO" id="GO:0006508">
    <property type="term" value="P:proteolysis"/>
    <property type="evidence" value="ECO:0007669"/>
    <property type="project" value="UniProtKB-KW"/>
</dbReference>
<comment type="subcellular location">
    <subcellularLocation>
        <location evidence="2">Cell membrane</location>
        <topology evidence="2">Single-pass membrane protein</topology>
    </subcellularLocation>
</comment>
<evidence type="ECO:0000256" key="6">
    <source>
        <dbReference type="ARBA" id="ARBA00022801"/>
    </source>
</evidence>
<evidence type="ECO:0000256" key="2">
    <source>
        <dbReference type="ARBA" id="ARBA00004162"/>
    </source>
</evidence>
<accession>D4G8Y1</accession>